<dbReference type="AlphaFoldDB" id="A0A0X8X2I7"/>
<protein>
    <submittedName>
        <fullName evidence="1">Uncharacterized protein</fullName>
    </submittedName>
</protein>
<organism evidence="1 2">
    <name type="scientific">Mucilaginibacter gotjawali</name>
    <dbReference type="NCBI Taxonomy" id="1550579"/>
    <lineage>
        <taxon>Bacteria</taxon>
        <taxon>Pseudomonadati</taxon>
        <taxon>Bacteroidota</taxon>
        <taxon>Sphingobacteriia</taxon>
        <taxon>Sphingobacteriales</taxon>
        <taxon>Sphingobacteriaceae</taxon>
        <taxon>Mucilaginibacter</taxon>
    </lineage>
</organism>
<keyword evidence="2" id="KW-1185">Reference proteome</keyword>
<dbReference type="Pfam" id="PF02566">
    <property type="entry name" value="OsmC"/>
    <property type="match status" value="1"/>
</dbReference>
<dbReference type="RefSeq" id="WP_096352541.1">
    <property type="nucleotide sequence ID" value="NZ_AP017313.1"/>
</dbReference>
<dbReference type="PANTHER" id="PTHR34352">
    <property type="entry name" value="PROTEIN YHFA"/>
    <property type="match status" value="1"/>
</dbReference>
<dbReference type="Proteomes" id="UP000218263">
    <property type="component" value="Chromosome"/>
</dbReference>
<dbReference type="Gene3D" id="3.30.300.20">
    <property type="match status" value="1"/>
</dbReference>
<evidence type="ECO:0000313" key="1">
    <source>
        <dbReference type="EMBL" id="BAU54559.1"/>
    </source>
</evidence>
<name>A0A0X8X2I7_9SPHI</name>
<dbReference type="SUPFAM" id="SSF82784">
    <property type="entry name" value="OsmC-like"/>
    <property type="match status" value="1"/>
</dbReference>
<dbReference type="InterPro" id="IPR003718">
    <property type="entry name" value="OsmC/Ohr_fam"/>
</dbReference>
<dbReference type="InterPro" id="IPR015946">
    <property type="entry name" value="KH_dom-like_a/b"/>
</dbReference>
<gene>
    <name evidence="1" type="ORF">MgSA37_02735</name>
</gene>
<dbReference type="EMBL" id="AP017313">
    <property type="protein sequence ID" value="BAU54559.1"/>
    <property type="molecule type" value="Genomic_DNA"/>
</dbReference>
<proteinExistence type="predicted"/>
<dbReference type="PANTHER" id="PTHR34352:SF1">
    <property type="entry name" value="PROTEIN YHFA"/>
    <property type="match status" value="1"/>
</dbReference>
<accession>A0A0X8X2I7</accession>
<dbReference type="OrthoDB" id="9804010at2"/>
<reference evidence="1 2" key="1">
    <citation type="submission" date="2015-12" db="EMBL/GenBank/DDBJ databases">
        <title>Genome sequence of Mucilaginibacter gotjawali.</title>
        <authorList>
            <person name="Lee J.S."/>
            <person name="Lee K.C."/>
            <person name="Kim K.K."/>
            <person name="Lee B.W."/>
        </authorList>
    </citation>
    <scope>NUCLEOTIDE SEQUENCE [LARGE SCALE GENOMIC DNA]</scope>
    <source>
        <strain evidence="1 2">SA3-7</strain>
    </source>
</reference>
<dbReference type="KEGG" id="mgot:MgSA37_02735"/>
<sequence length="149" mass="16352">MPKIELARVSGDFGFVATDENGHSIQMDSSPESGGQDFGVRPMQVLLMGLAGCSAIDVIAILKKQRQEVKDYKMVVNGEREKGKEPSLWQNIDVEFHLYGDIDEDKAAKAVELSMGKYCSVSATLEKAGANIKWKVFVHAAENEGVDFI</sequence>
<dbReference type="InterPro" id="IPR036102">
    <property type="entry name" value="OsmC/Ohrsf"/>
</dbReference>
<evidence type="ECO:0000313" key="2">
    <source>
        <dbReference type="Proteomes" id="UP000218263"/>
    </source>
</evidence>